<dbReference type="EMBL" id="CAJVPL010001709">
    <property type="protein sequence ID" value="CAG8584082.1"/>
    <property type="molecule type" value="Genomic_DNA"/>
</dbReference>
<dbReference type="Proteomes" id="UP000789831">
    <property type="component" value="Unassembled WGS sequence"/>
</dbReference>
<dbReference type="AlphaFoldDB" id="A0A9N9G4E9"/>
<sequence length="60" mass="6740">MYTCNYKESDRARLSAIRFYDLGSTFASVFFKSQSDFSDDDGSSSSNYNDKGDAVMTVIK</sequence>
<organism evidence="1 2">
    <name type="scientific">Ambispora gerdemannii</name>
    <dbReference type="NCBI Taxonomy" id="144530"/>
    <lineage>
        <taxon>Eukaryota</taxon>
        <taxon>Fungi</taxon>
        <taxon>Fungi incertae sedis</taxon>
        <taxon>Mucoromycota</taxon>
        <taxon>Glomeromycotina</taxon>
        <taxon>Glomeromycetes</taxon>
        <taxon>Archaeosporales</taxon>
        <taxon>Ambisporaceae</taxon>
        <taxon>Ambispora</taxon>
    </lineage>
</organism>
<evidence type="ECO:0000313" key="1">
    <source>
        <dbReference type="EMBL" id="CAG8584082.1"/>
    </source>
</evidence>
<proteinExistence type="predicted"/>
<feature type="non-terminal residue" evidence="1">
    <location>
        <position position="60"/>
    </location>
</feature>
<evidence type="ECO:0000313" key="2">
    <source>
        <dbReference type="Proteomes" id="UP000789831"/>
    </source>
</evidence>
<accession>A0A9N9G4E9</accession>
<comment type="caution">
    <text evidence="1">The sequence shown here is derived from an EMBL/GenBank/DDBJ whole genome shotgun (WGS) entry which is preliminary data.</text>
</comment>
<keyword evidence="2" id="KW-1185">Reference proteome</keyword>
<name>A0A9N9G4E9_9GLOM</name>
<reference evidence="1" key="1">
    <citation type="submission" date="2021-06" db="EMBL/GenBank/DDBJ databases">
        <authorList>
            <person name="Kallberg Y."/>
            <person name="Tangrot J."/>
            <person name="Rosling A."/>
        </authorList>
    </citation>
    <scope>NUCLEOTIDE SEQUENCE</scope>
    <source>
        <strain evidence="1">MT106</strain>
    </source>
</reference>
<gene>
    <name evidence="1" type="ORF">AGERDE_LOCUS8271</name>
</gene>
<protein>
    <submittedName>
        <fullName evidence="1">2021_t:CDS:1</fullName>
    </submittedName>
</protein>